<dbReference type="GO" id="GO:0046872">
    <property type="term" value="F:metal ion binding"/>
    <property type="evidence" value="ECO:0007669"/>
    <property type="project" value="UniProtKB-KW"/>
</dbReference>
<dbReference type="SMR" id="A0A173LPZ7"/>
<evidence type="ECO:0000256" key="4">
    <source>
        <dbReference type="ARBA" id="ARBA00022723"/>
    </source>
</evidence>
<name>A0A173LPZ7_9ACTN</name>
<dbReference type="STRING" id="499555.BJL86_2999"/>
<protein>
    <submittedName>
        <fullName evidence="12">Dye-decolorizing peroxidase</fullName>
    </submittedName>
</protein>
<dbReference type="Pfam" id="PF20628">
    <property type="entry name" value="Dyp_perox_C"/>
    <property type="match status" value="1"/>
</dbReference>
<feature type="domain" description="Dyp-type peroxidase N-terminal" evidence="10">
    <location>
        <begin position="127"/>
        <end position="245"/>
    </location>
</feature>
<dbReference type="GO" id="GO:0020037">
    <property type="term" value="F:heme binding"/>
    <property type="evidence" value="ECO:0007669"/>
    <property type="project" value="InterPro"/>
</dbReference>
<dbReference type="PANTHER" id="PTHR30521:SF4">
    <property type="entry name" value="DEFERROCHELATASE"/>
    <property type="match status" value="1"/>
</dbReference>
<evidence type="ECO:0000256" key="3">
    <source>
        <dbReference type="ARBA" id="ARBA00022617"/>
    </source>
</evidence>
<keyword evidence="4" id="KW-0479">Metal-binding</keyword>
<dbReference type="NCBIfam" id="TIGR01413">
    <property type="entry name" value="Dyp_perox_fam"/>
    <property type="match status" value="1"/>
</dbReference>
<proteinExistence type="inferred from homology"/>
<comment type="cofactor">
    <cofactor evidence="1">
        <name>heme b</name>
        <dbReference type="ChEBI" id="CHEBI:60344"/>
    </cofactor>
</comment>
<dbReference type="InterPro" id="IPR006311">
    <property type="entry name" value="TAT_signal"/>
</dbReference>
<keyword evidence="2 12" id="KW-0575">Peroxidase</keyword>
<organism evidence="12 13">
    <name type="scientific">Dietzia timorensis</name>
    <dbReference type="NCBI Taxonomy" id="499555"/>
    <lineage>
        <taxon>Bacteria</taxon>
        <taxon>Bacillati</taxon>
        <taxon>Actinomycetota</taxon>
        <taxon>Actinomycetes</taxon>
        <taxon>Mycobacteriales</taxon>
        <taxon>Dietziaceae</taxon>
        <taxon>Dietzia</taxon>
    </lineage>
</organism>
<evidence type="ECO:0000313" key="12">
    <source>
        <dbReference type="EMBL" id="ANI93758.1"/>
    </source>
</evidence>
<dbReference type="OrthoDB" id="9781066at2"/>
<dbReference type="InterPro" id="IPR006314">
    <property type="entry name" value="Dyp_peroxidase"/>
</dbReference>
<evidence type="ECO:0000256" key="2">
    <source>
        <dbReference type="ARBA" id="ARBA00022559"/>
    </source>
</evidence>
<dbReference type="InterPro" id="IPR048328">
    <property type="entry name" value="Dyp_perox_C"/>
</dbReference>
<keyword evidence="13" id="KW-1185">Reference proteome</keyword>
<dbReference type="InterPro" id="IPR011008">
    <property type="entry name" value="Dimeric_a/b-barrel"/>
</dbReference>
<feature type="region of interest" description="Disordered" evidence="9">
    <location>
        <begin position="1"/>
        <end position="24"/>
    </location>
</feature>
<evidence type="ECO:0000259" key="10">
    <source>
        <dbReference type="Pfam" id="PF04261"/>
    </source>
</evidence>
<gene>
    <name evidence="12" type="ORF">BJL86_2999</name>
</gene>
<dbReference type="SUPFAM" id="SSF54909">
    <property type="entry name" value="Dimeric alpha+beta barrel"/>
    <property type="match status" value="1"/>
</dbReference>
<dbReference type="AlphaFoldDB" id="A0A173LPZ7"/>
<keyword evidence="7" id="KW-0408">Iron</keyword>
<dbReference type="PROSITE" id="PS51404">
    <property type="entry name" value="DYP_PEROXIDASE"/>
    <property type="match status" value="1"/>
</dbReference>
<dbReference type="Pfam" id="PF04261">
    <property type="entry name" value="Dyp_perox_N"/>
    <property type="match status" value="1"/>
</dbReference>
<dbReference type="InterPro" id="IPR048327">
    <property type="entry name" value="Dyp_perox_N"/>
</dbReference>
<keyword evidence="5" id="KW-0732">Signal</keyword>
<evidence type="ECO:0000256" key="9">
    <source>
        <dbReference type="SAM" id="MobiDB-lite"/>
    </source>
</evidence>
<feature type="domain" description="Dyp-type peroxidase C-terminal" evidence="11">
    <location>
        <begin position="256"/>
        <end position="431"/>
    </location>
</feature>
<dbReference type="KEGG" id="dtm:BJL86_2999"/>
<evidence type="ECO:0000259" key="11">
    <source>
        <dbReference type="Pfam" id="PF20628"/>
    </source>
</evidence>
<evidence type="ECO:0000256" key="7">
    <source>
        <dbReference type="ARBA" id="ARBA00023004"/>
    </source>
</evidence>
<evidence type="ECO:0000256" key="6">
    <source>
        <dbReference type="ARBA" id="ARBA00023002"/>
    </source>
</evidence>
<sequence length="449" mass="48055">MTTEPRPDETQHTSEHSTRSRSHTRRAFLGGTSAAAVGVAGGAALTGCARADTDADAAAKAAEALPSPTAIGEAQIPFHGERQAGIATPPQAHCVFRAFDLAGAPDNRRDYAATPRLGGDDTKRFAAALKGVLRVWTDDGARLVRGESGLADMDPELAENPARLTLTVGFGPRLFDLIGRPELRPRWLRQLPAFEIDDLDDRFNGGDLLLHIAADDPLTVANASRLLSAGVRGLVVSRWTQQGFRKASGAHPKDMTQRNLFGQLDGTVQPDTGGDLVFCGADEDQEWMRGGSGLVLRRIVMNMATWEEVDPPQRDLSLGRRQSTGAPLTGEHEFDPVDLDAKDKAGLEVIPPQSHVARAHARTPEELFLRRPFNFTSDAGGGDPESGLLFAAYCANVDRQFLPVQERLAEADLLNTWTTPTGSAVFALPPGLGESQAEAGGFLGDGLFT</sequence>
<dbReference type="RefSeq" id="WP_075845070.1">
    <property type="nucleotide sequence ID" value="NZ_CP015961.1"/>
</dbReference>
<comment type="similarity">
    <text evidence="8">Belongs to the DyP-type peroxidase family.</text>
</comment>
<accession>A0A173LPZ7</accession>
<feature type="compositionally biased region" description="Basic and acidic residues" evidence="9">
    <location>
        <begin position="1"/>
        <end position="18"/>
    </location>
</feature>
<keyword evidence="3" id="KW-0349">Heme</keyword>
<dbReference type="Proteomes" id="UP000186104">
    <property type="component" value="Chromosome"/>
</dbReference>
<evidence type="ECO:0000256" key="1">
    <source>
        <dbReference type="ARBA" id="ARBA00001970"/>
    </source>
</evidence>
<dbReference type="GO" id="GO:0005829">
    <property type="term" value="C:cytosol"/>
    <property type="evidence" value="ECO:0007669"/>
    <property type="project" value="TreeGrafter"/>
</dbReference>
<keyword evidence="6" id="KW-0560">Oxidoreductase</keyword>
<evidence type="ECO:0000256" key="5">
    <source>
        <dbReference type="ARBA" id="ARBA00022729"/>
    </source>
</evidence>
<evidence type="ECO:0000256" key="8">
    <source>
        <dbReference type="ARBA" id="ARBA00025737"/>
    </source>
</evidence>
<feature type="region of interest" description="Disordered" evidence="9">
    <location>
        <begin position="314"/>
        <end position="336"/>
    </location>
</feature>
<evidence type="ECO:0000313" key="13">
    <source>
        <dbReference type="Proteomes" id="UP000186104"/>
    </source>
</evidence>
<reference evidence="12 13" key="1">
    <citation type="submission" date="2016-06" db="EMBL/GenBank/DDBJ databases">
        <title>Complete genome sequence of a saline-alkali tolerant type strain Dietzia timorensis ID05-A0528T.</title>
        <authorList>
            <person name="Wu X."/>
        </authorList>
    </citation>
    <scope>NUCLEOTIDE SEQUENCE [LARGE SCALE GENOMIC DNA]</scope>
    <source>
        <strain evidence="12 13">ID05-A0528</strain>
    </source>
</reference>
<dbReference type="EMBL" id="CP015961">
    <property type="protein sequence ID" value="ANI93758.1"/>
    <property type="molecule type" value="Genomic_DNA"/>
</dbReference>
<dbReference type="GO" id="GO:0004601">
    <property type="term" value="F:peroxidase activity"/>
    <property type="evidence" value="ECO:0007669"/>
    <property type="project" value="UniProtKB-KW"/>
</dbReference>
<dbReference type="PROSITE" id="PS51318">
    <property type="entry name" value="TAT"/>
    <property type="match status" value="1"/>
</dbReference>
<dbReference type="PANTHER" id="PTHR30521">
    <property type="entry name" value="DEFERROCHELATASE/PEROXIDASE"/>
    <property type="match status" value="1"/>
</dbReference>